<dbReference type="InterPro" id="IPR029067">
    <property type="entry name" value="CDC48_domain_2-like_sf"/>
</dbReference>
<dbReference type="Pfam" id="PF00004">
    <property type="entry name" value="AAA"/>
    <property type="match status" value="2"/>
</dbReference>
<protein>
    <submittedName>
        <fullName evidence="7">Uncharacterized protein</fullName>
    </submittedName>
</protein>
<keyword evidence="2" id="KW-0547">Nucleotide-binding</keyword>
<dbReference type="SUPFAM" id="SSF52540">
    <property type="entry name" value="P-loop containing nucleoside triphosphate hydrolases"/>
    <property type="match status" value="2"/>
</dbReference>
<dbReference type="InterPro" id="IPR041569">
    <property type="entry name" value="AAA_lid_3"/>
</dbReference>
<dbReference type="Gene3D" id="1.10.8.60">
    <property type="match status" value="1"/>
</dbReference>
<evidence type="ECO:0000313" key="7">
    <source>
        <dbReference type="EMBL" id="KAL0953897.1"/>
    </source>
</evidence>
<dbReference type="NCBIfam" id="TIGR01243">
    <property type="entry name" value="CDC48"/>
    <property type="match status" value="1"/>
</dbReference>
<dbReference type="InterPro" id="IPR050168">
    <property type="entry name" value="AAA_ATPase_domain"/>
</dbReference>
<dbReference type="SMART" id="SM01073">
    <property type="entry name" value="CDC48_N"/>
    <property type="match status" value="1"/>
</dbReference>
<dbReference type="PANTHER" id="PTHR23077:SF171">
    <property type="entry name" value="NUCLEAR VALOSIN-CONTAINING PROTEIN-LIKE"/>
    <property type="match status" value="1"/>
</dbReference>
<evidence type="ECO:0000256" key="4">
    <source>
        <dbReference type="SAM" id="MobiDB-lite"/>
    </source>
</evidence>
<feature type="region of interest" description="Disordered" evidence="4">
    <location>
        <begin position="753"/>
        <end position="778"/>
    </location>
</feature>
<name>A0ABR3JEP8_9AGAR</name>
<evidence type="ECO:0000313" key="8">
    <source>
        <dbReference type="Proteomes" id="UP001556367"/>
    </source>
</evidence>
<feature type="domain" description="AAA+ ATPase" evidence="5">
    <location>
        <begin position="551"/>
        <end position="692"/>
    </location>
</feature>
<comment type="caution">
    <text evidence="7">The sequence shown here is derived from an EMBL/GenBank/DDBJ whole genome shotgun (WGS) entry which is preliminary data.</text>
</comment>
<accession>A0ABR3JEP8</accession>
<gene>
    <name evidence="7" type="ORF">HGRIS_005066</name>
</gene>
<proteinExistence type="inferred from homology"/>
<feature type="compositionally biased region" description="Polar residues" evidence="4">
    <location>
        <begin position="829"/>
        <end position="841"/>
    </location>
</feature>
<dbReference type="SUPFAM" id="SSF50692">
    <property type="entry name" value="ADC-like"/>
    <property type="match status" value="1"/>
</dbReference>
<dbReference type="InterPro" id="IPR015415">
    <property type="entry name" value="Spast_Vps4_C"/>
</dbReference>
<dbReference type="PANTHER" id="PTHR23077">
    <property type="entry name" value="AAA-FAMILY ATPASE"/>
    <property type="match status" value="1"/>
</dbReference>
<keyword evidence="3" id="KW-0067">ATP-binding</keyword>
<organism evidence="7 8">
    <name type="scientific">Hohenbuehelia grisea</name>
    <dbReference type="NCBI Taxonomy" id="104357"/>
    <lineage>
        <taxon>Eukaryota</taxon>
        <taxon>Fungi</taxon>
        <taxon>Dikarya</taxon>
        <taxon>Basidiomycota</taxon>
        <taxon>Agaricomycotina</taxon>
        <taxon>Agaricomycetes</taxon>
        <taxon>Agaricomycetidae</taxon>
        <taxon>Agaricales</taxon>
        <taxon>Pleurotineae</taxon>
        <taxon>Pleurotaceae</taxon>
        <taxon>Hohenbuehelia</taxon>
    </lineage>
</organism>
<dbReference type="Pfam" id="PF02359">
    <property type="entry name" value="CDC48_N"/>
    <property type="match status" value="1"/>
</dbReference>
<dbReference type="InterPro" id="IPR027417">
    <property type="entry name" value="P-loop_NTPase"/>
</dbReference>
<feature type="region of interest" description="Disordered" evidence="4">
    <location>
        <begin position="815"/>
        <end position="854"/>
    </location>
</feature>
<feature type="compositionally biased region" description="Acidic residues" evidence="4">
    <location>
        <begin position="761"/>
        <end position="776"/>
    </location>
</feature>
<dbReference type="Pfam" id="PF17862">
    <property type="entry name" value="AAA_lid_3"/>
    <property type="match status" value="2"/>
</dbReference>
<dbReference type="InterPro" id="IPR003338">
    <property type="entry name" value="CDC4_N-term_subdom"/>
</dbReference>
<dbReference type="InterPro" id="IPR009010">
    <property type="entry name" value="Asp_de-COase-like_dom_sf"/>
</dbReference>
<evidence type="ECO:0000259" key="6">
    <source>
        <dbReference type="SMART" id="SM01073"/>
    </source>
</evidence>
<evidence type="ECO:0000256" key="3">
    <source>
        <dbReference type="ARBA" id="ARBA00022840"/>
    </source>
</evidence>
<dbReference type="CDD" id="cd19519">
    <property type="entry name" value="RecA-like_CDC48_r1-like"/>
    <property type="match status" value="1"/>
</dbReference>
<feature type="domain" description="CDC48 N-terminal subdomain" evidence="6">
    <location>
        <begin position="29"/>
        <end position="112"/>
    </location>
</feature>
<sequence length="854" mass="93960">MADPSGAAPQPGPNDTSTAILRPKKSPNRLIVDEANTDDNSVATLNPATMELLSLFRGDTIIVRGKKRRDTVLICLSSDDVEEGRIQVNKVARNNLRVKLGDLVNVHQCLDIKYGKRVHILPFDDSIEGLSGNIFDVYLKPYFLEGVCICMRSSMSTFFTFSQHTDLSARATRSLSVVACALLNLRSSKPIPPSSALWHRTLSSIQVSLPSLVILRAQVSDQFLPEGDPVKREDEEANLADVGYDDIGGCRKQMAQIRELVELPLRHPQLFKSIGIKPPRGILMFGPPGTGKTLMARAVANETGAFFFLINGPEIMSKMAGESESNLRKAFEEAEKNSPAIIFIDEIDSIAPKREKTNGEVERRVVSQLLTLMDGLKARSNVVVMAATNRPNSIDPALRRFGRFDREVDIGIPDPTGRLEILRIHTKNMKLSEDVDLEQIAADTHGYVGSDVASLCSEAAMQQIREKMDLIDLDEDTIDAEVLDSLGVTMDNFRFALGTSNPSALRETVVEVPTVTWDDIGGLEKVKLELQETVQYPVDHPEKFLKYGMSPSKGVLFYGPPGTGKTLLAKAIANECKANFISIKGPELLTMWFGESEANVRDVFDKARAAAPCVMFFDELDSIAKARGSGSAGGDAGGAGDRVLNQILTEMDGMNSKKNVFIIGATNRPDQIDPALLRPGRLDQLIYIPLPDEPSRFSILKAALKKSPIAPEVDLNFLAKSTHGFSGADLTEICQRAAKLAIRESIDADIRKAREKREKEEAGEDAAMEEDEEEDPVPQITREHFEEAMKYARRSVSDQDIRRYEMFSQNLQQSRGFGNNFKFPEGSNPAGQSTTQTTGNAGFSEDTADDDLYA</sequence>
<dbReference type="InterPro" id="IPR005938">
    <property type="entry name" value="AAA_ATPase_CDC48"/>
</dbReference>
<dbReference type="EMBL" id="JASNQZ010000008">
    <property type="protein sequence ID" value="KAL0953897.1"/>
    <property type="molecule type" value="Genomic_DNA"/>
</dbReference>
<dbReference type="PROSITE" id="PS00674">
    <property type="entry name" value="AAA"/>
    <property type="match status" value="2"/>
</dbReference>
<dbReference type="Proteomes" id="UP001556367">
    <property type="component" value="Unassembled WGS sequence"/>
</dbReference>
<comment type="similarity">
    <text evidence="1">Belongs to the AAA ATPase family.</text>
</comment>
<dbReference type="SMART" id="SM00382">
    <property type="entry name" value="AAA"/>
    <property type="match status" value="2"/>
</dbReference>
<evidence type="ECO:0000256" key="1">
    <source>
        <dbReference type="ARBA" id="ARBA00006914"/>
    </source>
</evidence>
<dbReference type="CDD" id="cd19528">
    <property type="entry name" value="RecA-like_CDC48_r2-like"/>
    <property type="match status" value="1"/>
</dbReference>
<evidence type="ECO:0000259" key="5">
    <source>
        <dbReference type="SMART" id="SM00382"/>
    </source>
</evidence>
<dbReference type="Gene3D" id="3.10.330.10">
    <property type="match status" value="1"/>
</dbReference>
<feature type="region of interest" description="Disordered" evidence="4">
    <location>
        <begin position="1"/>
        <end position="24"/>
    </location>
</feature>
<dbReference type="InterPro" id="IPR003593">
    <property type="entry name" value="AAA+_ATPase"/>
</dbReference>
<dbReference type="InterPro" id="IPR003960">
    <property type="entry name" value="ATPase_AAA_CS"/>
</dbReference>
<dbReference type="Gene3D" id="3.40.50.300">
    <property type="entry name" value="P-loop containing nucleotide triphosphate hydrolases"/>
    <property type="match status" value="2"/>
</dbReference>
<evidence type="ECO:0000256" key="2">
    <source>
        <dbReference type="ARBA" id="ARBA00022741"/>
    </source>
</evidence>
<dbReference type="Gene3D" id="6.10.20.150">
    <property type="match status" value="1"/>
</dbReference>
<reference evidence="8" key="1">
    <citation type="submission" date="2024-06" db="EMBL/GenBank/DDBJ databases">
        <title>Multi-omics analyses provide insights into the biosynthesis of the anticancer antibiotic pleurotin in Hohenbuehelia grisea.</title>
        <authorList>
            <person name="Weaver J.A."/>
            <person name="Alberti F."/>
        </authorList>
    </citation>
    <scope>NUCLEOTIDE SEQUENCE [LARGE SCALE GENOMIC DNA]</scope>
    <source>
        <strain evidence="8">T-177</strain>
    </source>
</reference>
<dbReference type="Gene3D" id="2.40.40.20">
    <property type="match status" value="1"/>
</dbReference>
<keyword evidence="8" id="KW-1185">Reference proteome</keyword>
<dbReference type="InterPro" id="IPR003959">
    <property type="entry name" value="ATPase_AAA_core"/>
</dbReference>
<dbReference type="SUPFAM" id="SSF54585">
    <property type="entry name" value="Cdc48 domain 2-like"/>
    <property type="match status" value="1"/>
</dbReference>
<feature type="domain" description="AAA+ ATPase" evidence="5">
    <location>
        <begin position="278"/>
        <end position="414"/>
    </location>
</feature>
<dbReference type="Pfam" id="PF09336">
    <property type="entry name" value="Vps4_C"/>
    <property type="match status" value="1"/>
</dbReference>